<evidence type="ECO:0000313" key="4">
    <source>
        <dbReference type="Proteomes" id="UP000305238"/>
    </source>
</evidence>
<organism evidence="3 4">
    <name type="scientific">Actinomadura geliboluensis</name>
    <dbReference type="NCBI Taxonomy" id="882440"/>
    <lineage>
        <taxon>Bacteria</taxon>
        <taxon>Bacillati</taxon>
        <taxon>Actinomycetota</taxon>
        <taxon>Actinomycetes</taxon>
        <taxon>Streptosporangiales</taxon>
        <taxon>Thermomonosporaceae</taxon>
        <taxon>Actinomadura</taxon>
    </lineage>
</organism>
<evidence type="ECO:0000313" key="3">
    <source>
        <dbReference type="EMBL" id="TMR26634.1"/>
    </source>
</evidence>
<feature type="coiled-coil region" evidence="1">
    <location>
        <begin position="18"/>
        <end position="45"/>
    </location>
</feature>
<proteinExistence type="predicted"/>
<comment type="caution">
    <text evidence="3">The sequence shown here is derived from an EMBL/GenBank/DDBJ whole genome shotgun (WGS) entry which is preliminary data.</text>
</comment>
<dbReference type="Proteomes" id="UP000305238">
    <property type="component" value="Unassembled WGS sequence"/>
</dbReference>
<feature type="region of interest" description="Disordered" evidence="2">
    <location>
        <begin position="181"/>
        <end position="204"/>
    </location>
</feature>
<feature type="compositionally biased region" description="Basic and acidic residues" evidence="2">
    <location>
        <begin position="181"/>
        <end position="196"/>
    </location>
</feature>
<evidence type="ECO:0000256" key="1">
    <source>
        <dbReference type="SAM" id="Coils"/>
    </source>
</evidence>
<dbReference type="InterPro" id="IPR013324">
    <property type="entry name" value="RNA_pol_sigma_r3/r4-like"/>
</dbReference>
<dbReference type="SUPFAM" id="SSF88659">
    <property type="entry name" value="Sigma3 and sigma4 domains of RNA polymerase sigma factors"/>
    <property type="match status" value="1"/>
</dbReference>
<evidence type="ECO:0000256" key="2">
    <source>
        <dbReference type="SAM" id="MobiDB-lite"/>
    </source>
</evidence>
<gene>
    <name evidence="3" type="ORF">ETD96_40890</name>
</gene>
<dbReference type="AlphaFoldDB" id="A0A5S4G279"/>
<keyword evidence="4" id="KW-1185">Reference proteome</keyword>
<dbReference type="EMBL" id="VCKZ01000545">
    <property type="protein sequence ID" value="TMR26634.1"/>
    <property type="molecule type" value="Genomic_DNA"/>
</dbReference>
<dbReference type="InterPro" id="IPR036388">
    <property type="entry name" value="WH-like_DNA-bd_sf"/>
</dbReference>
<dbReference type="OrthoDB" id="3681249at2"/>
<reference evidence="3 4" key="1">
    <citation type="submission" date="2019-05" db="EMBL/GenBank/DDBJ databases">
        <title>Draft genome sequence of Actinomadura geliboluensis A8036.</title>
        <authorList>
            <person name="Saricaoglu S."/>
            <person name="Isik K."/>
        </authorList>
    </citation>
    <scope>NUCLEOTIDE SEQUENCE [LARGE SCALE GENOMIC DNA]</scope>
    <source>
        <strain evidence="3 4">A8036</strain>
    </source>
</reference>
<sequence>MPGELERIAQIDDPYELLRAATERLAEAQQEVTELARLRRRLIQDLHAQGMSYAQIAQAAGLSRGRIHQIRHTGPAPEGAFLGSGEVTVVTPLRPDPASDRTYVALDDLKTGQRVEELARTFDLAVNSDHVGIDGGIDLNRPGLLVICGPRMSPAMREAYDKDPVLEWERDEVGWLLRDTRTGEEHRSGQEDDPPRPYDIGYLGRLPRPDGNGSFVAIAGVHPEGSLGVVHLLTTDIGSLWGQVGGDRFSVVVGTEYALDTHEPVRTELLTPIYRHDEAPT</sequence>
<keyword evidence="1" id="KW-0175">Coiled coil</keyword>
<accession>A0A5S4G279</accession>
<name>A0A5S4G279_9ACTN</name>
<dbReference type="RefSeq" id="WP_138641852.1">
    <property type="nucleotide sequence ID" value="NZ_VCKZ01000545.1"/>
</dbReference>
<dbReference type="Gene3D" id="1.10.10.10">
    <property type="entry name" value="Winged helix-like DNA-binding domain superfamily/Winged helix DNA-binding domain"/>
    <property type="match status" value="1"/>
</dbReference>
<protein>
    <submittedName>
        <fullName evidence="3">Sigma-70 family RNA polymerase sigma factor</fullName>
    </submittedName>
</protein>